<reference evidence="2 3" key="1">
    <citation type="submission" date="2019-03" db="EMBL/GenBank/DDBJ databases">
        <title>Single cell metagenomics reveals metabolic interactions within the superorganism composed of flagellate Streblomastix strix and complex community of Bacteroidetes bacteria on its surface.</title>
        <authorList>
            <person name="Treitli S.C."/>
            <person name="Kolisko M."/>
            <person name="Husnik F."/>
            <person name="Keeling P."/>
            <person name="Hampl V."/>
        </authorList>
    </citation>
    <scope>NUCLEOTIDE SEQUENCE [LARGE SCALE GENOMIC DNA]</scope>
    <source>
        <strain evidence="2">ST1C</strain>
    </source>
</reference>
<evidence type="ECO:0000313" key="2">
    <source>
        <dbReference type="EMBL" id="KAA6313267.1"/>
    </source>
</evidence>
<protein>
    <submittedName>
        <fullName evidence="2">Uncharacterized protein</fullName>
    </submittedName>
</protein>
<evidence type="ECO:0000256" key="1">
    <source>
        <dbReference type="SAM" id="MobiDB-lite"/>
    </source>
</evidence>
<feature type="region of interest" description="Disordered" evidence="1">
    <location>
        <begin position="97"/>
        <end position="143"/>
    </location>
</feature>
<evidence type="ECO:0000313" key="3">
    <source>
        <dbReference type="Proteomes" id="UP000324800"/>
    </source>
</evidence>
<dbReference type="EMBL" id="SNRW01048389">
    <property type="protein sequence ID" value="KAA6313267.1"/>
    <property type="molecule type" value="Genomic_DNA"/>
</dbReference>
<proteinExistence type="predicted"/>
<organism evidence="2 3">
    <name type="scientific">Streblomastix strix</name>
    <dbReference type="NCBI Taxonomy" id="222440"/>
    <lineage>
        <taxon>Eukaryota</taxon>
        <taxon>Metamonada</taxon>
        <taxon>Preaxostyla</taxon>
        <taxon>Oxymonadida</taxon>
        <taxon>Streblomastigidae</taxon>
        <taxon>Streblomastix</taxon>
    </lineage>
</organism>
<feature type="region of interest" description="Disordered" evidence="1">
    <location>
        <begin position="39"/>
        <end position="58"/>
    </location>
</feature>
<dbReference type="Proteomes" id="UP000324800">
    <property type="component" value="Unassembled WGS sequence"/>
</dbReference>
<name>A0A5J4PUH6_9EUKA</name>
<comment type="caution">
    <text evidence="2">The sequence shown here is derived from an EMBL/GenBank/DDBJ whole genome shotgun (WGS) entry which is preliminary data.</text>
</comment>
<feature type="non-terminal residue" evidence="2">
    <location>
        <position position="175"/>
    </location>
</feature>
<sequence length="175" mass="20864">MIEEDERQQLDKEKMLNLEQFSHRSASELNLSESIRSRLKDDPRYSHIHLTDEQQKEKQLESKMEQIRKDNEMKETLLLQCTLYIDKWNDLQNRVESIKDKVKQKEKEKKKTEKDSKKLKDNKSQSSSDKDSQTQKEEEIEKQKLLSEVDALNEILKQLQEEDKLIKDGFAALKL</sequence>
<gene>
    <name evidence="2" type="ORF">EZS28_055783</name>
</gene>
<dbReference type="AlphaFoldDB" id="A0A5J4PUH6"/>
<accession>A0A5J4PUH6</accession>